<gene>
    <name evidence="2" type="ORF">GJU39_04655</name>
</gene>
<proteinExistence type="predicted"/>
<evidence type="ECO:0000313" key="3">
    <source>
        <dbReference type="Proteomes" id="UP000487757"/>
    </source>
</evidence>
<dbReference type="EMBL" id="WKKH01000005">
    <property type="protein sequence ID" value="MRX75373.1"/>
    <property type="molecule type" value="Genomic_DNA"/>
</dbReference>
<keyword evidence="1" id="KW-1133">Transmembrane helix</keyword>
<dbReference type="Proteomes" id="UP000487757">
    <property type="component" value="Unassembled WGS sequence"/>
</dbReference>
<comment type="caution">
    <text evidence="2">The sequence shown here is derived from an EMBL/GenBank/DDBJ whole genome shotgun (WGS) entry which is preliminary data.</text>
</comment>
<reference evidence="2 3" key="1">
    <citation type="submission" date="2019-11" db="EMBL/GenBank/DDBJ databases">
        <title>Pedobacter petrophilus genome.</title>
        <authorList>
            <person name="Feldbauer M.J."/>
            <person name="Newman J.D."/>
        </authorList>
    </citation>
    <scope>NUCLEOTIDE SEQUENCE [LARGE SCALE GENOMIC DNA]</scope>
    <source>
        <strain evidence="2 3">LMG 29686</strain>
    </source>
</reference>
<feature type="transmembrane region" description="Helical" evidence="1">
    <location>
        <begin position="74"/>
        <end position="98"/>
    </location>
</feature>
<feature type="transmembrane region" description="Helical" evidence="1">
    <location>
        <begin position="38"/>
        <end position="62"/>
    </location>
</feature>
<protein>
    <submittedName>
        <fullName evidence="2">Uncharacterized protein</fullName>
    </submittedName>
</protein>
<keyword evidence="1" id="KW-0812">Transmembrane</keyword>
<name>A0A7K0FUT6_9SPHI</name>
<accession>A0A7K0FUT6</accession>
<dbReference type="AlphaFoldDB" id="A0A7K0FUT6"/>
<dbReference type="OrthoDB" id="772199at2"/>
<evidence type="ECO:0000256" key="1">
    <source>
        <dbReference type="SAM" id="Phobius"/>
    </source>
</evidence>
<feature type="transmembrane region" description="Helical" evidence="1">
    <location>
        <begin position="6"/>
        <end position="29"/>
    </location>
</feature>
<keyword evidence="1" id="KW-0472">Membrane</keyword>
<keyword evidence="3" id="KW-1185">Reference proteome</keyword>
<organism evidence="2 3">
    <name type="scientific">Pedobacter petrophilus</name>
    <dbReference type="NCBI Taxonomy" id="1908241"/>
    <lineage>
        <taxon>Bacteria</taxon>
        <taxon>Pseudomonadati</taxon>
        <taxon>Bacteroidota</taxon>
        <taxon>Sphingobacteriia</taxon>
        <taxon>Sphingobacteriales</taxon>
        <taxon>Sphingobacteriaceae</taxon>
        <taxon>Pedobacter</taxon>
    </lineage>
</organism>
<dbReference type="RefSeq" id="WP_154279535.1">
    <property type="nucleotide sequence ID" value="NZ_JBHUJQ010000001.1"/>
</dbReference>
<sequence>MNGSMWQFLFTLVSIISPLLVFIACCLYINKIVRADSVLMCIGSGITLLLSVMYQFVMPYLIQDRAMPVGEVSFYYSVLGMISFSGGVCFAIGLFMLINNMVNANKLLNGKF</sequence>
<evidence type="ECO:0000313" key="2">
    <source>
        <dbReference type="EMBL" id="MRX75373.1"/>
    </source>
</evidence>